<evidence type="ECO:0000313" key="2">
    <source>
        <dbReference type="Proteomes" id="UP000446768"/>
    </source>
</evidence>
<dbReference type="EMBL" id="WKJJ01000017">
    <property type="protein sequence ID" value="MRV74877.1"/>
    <property type="molecule type" value="Genomic_DNA"/>
</dbReference>
<reference evidence="1 2" key="1">
    <citation type="submission" date="2019-11" db="EMBL/GenBank/DDBJ databases">
        <title>Novel species isolated from a subtropical stream in China.</title>
        <authorList>
            <person name="Lu H."/>
        </authorList>
    </citation>
    <scope>NUCLEOTIDE SEQUENCE [LARGE SCALE GENOMIC DNA]</scope>
    <source>
        <strain evidence="1 2">FT92W</strain>
    </source>
</reference>
<name>A0A7X2IRL0_9BURK</name>
<keyword evidence="2" id="KW-1185">Reference proteome</keyword>
<dbReference type="RefSeq" id="WP_154378895.1">
    <property type="nucleotide sequence ID" value="NZ_WKJJ01000017.1"/>
</dbReference>
<gene>
    <name evidence="1" type="ORF">GJ700_24495</name>
</gene>
<accession>A0A7X2IRL0</accession>
<organism evidence="1 2">
    <name type="scientific">Pseudoduganella rivuli</name>
    <dbReference type="NCBI Taxonomy" id="2666085"/>
    <lineage>
        <taxon>Bacteria</taxon>
        <taxon>Pseudomonadati</taxon>
        <taxon>Pseudomonadota</taxon>
        <taxon>Betaproteobacteria</taxon>
        <taxon>Burkholderiales</taxon>
        <taxon>Oxalobacteraceae</taxon>
        <taxon>Telluria group</taxon>
        <taxon>Pseudoduganella</taxon>
    </lineage>
</organism>
<dbReference type="AlphaFoldDB" id="A0A7X2IRL0"/>
<dbReference type="Proteomes" id="UP000446768">
    <property type="component" value="Unassembled WGS sequence"/>
</dbReference>
<sequence>MDDFLSRSIACLLPSAPPEGEDARLVREIGNGFMIAYAVDNDWVRQRHLSTGAATAADVHRQAMDNLFTLCAYHIRVQQFGAFFGVFIDGKFEASMFLLERLWQKDFANLVEKGYAIAAPARDVLAFCDIDSHEGKTELKRMIDRVWDGGDHLLSRELFRVRKKT</sequence>
<protein>
    <submittedName>
        <fullName evidence="1">Uncharacterized protein</fullName>
    </submittedName>
</protein>
<evidence type="ECO:0000313" key="1">
    <source>
        <dbReference type="EMBL" id="MRV74877.1"/>
    </source>
</evidence>
<proteinExistence type="predicted"/>
<comment type="caution">
    <text evidence="1">The sequence shown here is derived from an EMBL/GenBank/DDBJ whole genome shotgun (WGS) entry which is preliminary data.</text>
</comment>